<dbReference type="EMBL" id="KV722345">
    <property type="protein sequence ID" value="OCH94268.1"/>
    <property type="molecule type" value="Genomic_DNA"/>
</dbReference>
<sequence>MWDRTAVCGRSGPALRKGREALCARTTIARYGQARRVLASRPLAGQTQTSSVLRQRKNASVARTAAEPLRLPARTLPLWGSTKRATVHPCPRDVATDVAGGQCAGEIPEPQKACPLQCRAHEWRRADASDIGNAADVLARHGCSSLSAATESVGWALDRRRMWERAILCARARYSGKDFCWGAGARRADRCRKMCAPVARPSLTVNDLVLCAPIPTSTPRKQSRRDRTASLTDSGNNRRP</sequence>
<name>A0A8E2J482_9APHY</name>
<proteinExistence type="predicted"/>
<evidence type="ECO:0000256" key="1">
    <source>
        <dbReference type="SAM" id="MobiDB-lite"/>
    </source>
</evidence>
<gene>
    <name evidence="2" type="ORF">OBBRIDRAFT_162614</name>
</gene>
<protein>
    <submittedName>
        <fullName evidence="2">Uncharacterized protein</fullName>
    </submittedName>
</protein>
<accession>A0A8E2J482</accession>
<feature type="region of interest" description="Disordered" evidence="1">
    <location>
        <begin position="216"/>
        <end position="240"/>
    </location>
</feature>
<feature type="compositionally biased region" description="Polar residues" evidence="1">
    <location>
        <begin position="229"/>
        <end position="240"/>
    </location>
</feature>
<keyword evidence="3" id="KW-1185">Reference proteome</keyword>
<organism evidence="2 3">
    <name type="scientific">Obba rivulosa</name>
    <dbReference type="NCBI Taxonomy" id="1052685"/>
    <lineage>
        <taxon>Eukaryota</taxon>
        <taxon>Fungi</taxon>
        <taxon>Dikarya</taxon>
        <taxon>Basidiomycota</taxon>
        <taxon>Agaricomycotina</taxon>
        <taxon>Agaricomycetes</taxon>
        <taxon>Polyporales</taxon>
        <taxon>Gelatoporiaceae</taxon>
        <taxon>Obba</taxon>
    </lineage>
</organism>
<evidence type="ECO:0000313" key="3">
    <source>
        <dbReference type="Proteomes" id="UP000250043"/>
    </source>
</evidence>
<dbReference type="Proteomes" id="UP000250043">
    <property type="component" value="Unassembled WGS sequence"/>
</dbReference>
<dbReference type="AlphaFoldDB" id="A0A8E2J482"/>
<reference evidence="2 3" key="1">
    <citation type="submission" date="2016-07" db="EMBL/GenBank/DDBJ databases">
        <title>Draft genome of the white-rot fungus Obba rivulosa 3A-2.</title>
        <authorList>
            <consortium name="DOE Joint Genome Institute"/>
            <person name="Miettinen O."/>
            <person name="Riley R."/>
            <person name="Acob R."/>
            <person name="Barry K."/>
            <person name="Cullen D."/>
            <person name="De Vries R."/>
            <person name="Hainaut M."/>
            <person name="Hatakka A."/>
            <person name="Henrissat B."/>
            <person name="Hilden K."/>
            <person name="Kuo R."/>
            <person name="Labutti K."/>
            <person name="Lipzen A."/>
            <person name="Makela M.R."/>
            <person name="Sandor L."/>
            <person name="Spatafora J.W."/>
            <person name="Grigoriev I.V."/>
            <person name="Hibbett D.S."/>
        </authorList>
    </citation>
    <scope>NUCLEOTIDE SEQUENCE [LARGE SCALE GENOMIC DNA]</scope>
    <source>
        <strain evidence="2 3">3A-2</strain>
    </source>
</reference>
<evidence type="ECO:0000313" key="2">
    <source>
        <dbReference type="EMBL" id="OCH94268.1"/>
    </source>
</evidence>